<dbReference type="Proteomes" id="UP001597182">
    <property type="component" value="Unassembled WGS sequence"/>
</dbReference>
<proteinExistence type="predicted"/>
<dbReference type="SUPFAM" id="SSF56349">
    <property type="entry name" value="DNA breaking-rejoining enzymes"/>
    <property type="match status" value="1"/>
</dbReference>
<accession>A0ABW3VJ76</accession>
<dbReference type="InterPro" id="IPR010998">
    <property type="entry name" value="Integrase_recombinase_N"/>
</dbReference>
<comment type="caution">
    <text evidence="3">The sequence shown here is derived from an EMBL/GenBank/DDBJ whole genome shotgun (WGS) entry which is preliminary data.</text>
</comment>
<evidence type="ECO:0000256" key="2">
    <source>
        <dbReference type="SAM" id="MobiDB-lite"/>
    </source>
</evidence>
<keyword evidence="1" id="KW-0238">DNA-binding</keyword>
<evidence type="ECO:0000256" key="1">
    <source>
        <dbReference type="ARBA" id="ARBA00023125"/>
    </source>
</evidence>
<gene>
    <name evidence="3" type="ORF">ACFQ34_17690</name>
</gene>
<dbReference type="EMBL" id="JBHTMB010000144">
    <property type="protein sequence ID" value="MFD1235126.1"/>
    <property type="molecule type" value="Genomic_DNA"/>
</dbReference>
<keyword evidence="4" id="KW-1185">Reference proteome</keyword>
<dbReference type="InterPro" id="IPR011010">
    <property type="entry name" value="DNA_brk_join_enz"/>
</dbReference>
<dbReference type="Gene3D" id="1.10.150.130">
    <property type="match status" value="1"/>
</dbReference>
<evidence type="ECO:0000313" key="4">
    <source>
        <dbReference type="Proteomes" id="UP001597182"/>
    </source>
</evidence>
<name>A0ABW3VJ76_9PSEU</name>
<sequence length="223" mass="24855">MAKAVNPRKRQQGSIDELPGGALRVRVYAGVDPITKRRHDLLEAVSPGPKAWDRAGEIRLRFVAEVKQRRSPRTTATVDQLLDRYLDQHQGGRRTATGYREYVDKHVRPLIGDRKVGSVDADVLDSLYAELRRCREHCTTNRGTDHRAPRPHDCDDRCRPHRCRPLGNATIRKIHYVLSGAHKTAIRWRWVATSPMDQPGSVPDGVGAVESGGAVSAAGRLPP</sequence>
<evidence type="ECO:0000313" key="3">
    <source>
        <dbReference type="EMBL" id="MFD1235126.1"/>
    </source>
</evidence>
<dbReference type="RefSeq" id="WP_346093675.1">
    <property type="nucleotide sequence ID" value="NZ_BAABKS010000080.1"/>
</dbReference>
<organism evidence="3 4">
    <name type="scientific">Pseudonocardia benzenivorans</name>
    <dbReference type="NCBI Taxonomy" id="228005"/>
    <lineage>
        <taxon>Bacteria</taxon>
        <taxon>Bacillati</taxon>
        <taxon>Actinomycetota</taxon>
        <taxon>Actinomycetes</taxon>
        <taxon>Pseudonocardiales</taxon>
        <taxon>Pseudonocardiaceae</taxon>
        <taxon>Pseudonocardia</taxon>
    </lineage>
</organism>
<feature type="compositionally biased region" description="Low complexity" evidence="2">
    <location>
        <begin position="205"/>
        <end position="223"/>
    </location>
</feature>
<feature type="region of interest" description="Disordered" evidence="2">
    <location>
        <begin position="198"/>
        <end position="223"/>
    </location>
</feature>
<reference evidence="4" key="1">
    <citation type="journal article" date="2019" name="Int. J. Syst. Evol. Microbiol.">
        <title>The Global Catalogue of Microorganisms (GCM) 10K type strain sequencing project: providing services to taxonomists for standard genome sequencing and annotation.</title>
        <authorList>
            <consortium name="The Broad Institute Genomics Platform"/>
            <consortium name="The Broad Institute Genome Sequencing Center for Infectious Disease"/>
            <person name="Wu L."/>
            <person name="Ma J."/>
        </authorList>
    </citation>
    <scope>NUCLEOTIDE SEQUENCE [LARGE SCALE GENOMIC DNA]</scope>
    <source>
        <strain evidence="4">CCUG 49018</strain>
    </source>
</reference>
<protein>
    <recommendedName>
        <fullName evidence="5">Integrase-like protein</fullName>
    </recommendedName>
</protein>
<evidence type="ECO:0008006" key="5">
    <source>
        <dbReference type="Google" id="ProtNLM"/>
    </source>
</evidence>